<reference evidence="1 2" key="1">
    <citation type="submission" date="2015-03" db="EMBL/GenBank/DDBJ databases">
        <title>Draft genome of Stenotrophomonas maltophila isolated from urine specimen.</title>
        <authorList>
            <person name="Murugan N."/>
            <person name="Malathi J."/>
            <person name="Umashankar V."/>
            <person name="Madhavan H."/>
        </authorList>
    </citation>
    <scope>NUCLEOTIDE SEQUENCE [LARGE SCALE GENOMIC DNA]</scope>
    <source>
        <strain evidence="1 2">JMNMN1</strain>
    </source>
</reference>
<dbReference type="PATRIC" id="fig|40324.63.peg.3796"/>
<dbReference type="AlphaFoldDB" id="A0A0F5ZQK1"/>
<gene>
    <name evidence="1" type="ORF">VM57_10265</name>
</gene>
<organism evidence="1 2">
    <name type="scientific">Stenotrophomonas maltophilia</name>
    <name type="common">Pseudomonas maltophilia</name>
    <name type="synonym">Xanthomonas maltophilia</name>
    <dbReference type="NCBI Taxonomy" id="40324"/>
    <lineage>
        <taxon>Bacteria</taxon>
        <taxon>Pseudomonadati</taxon>
        <taxon>Pseudomonadota</taxon>
        <taxon>Gammaproteobacteria</taxon>
        <taxon>Lysobacterales</taxon>
        <taxon>Lysobacteraceae</taxon>
        <taxon>Stenotrophomonas</taxon>
        <taxon>Stenotrophomonas maltophilia group</taxon>
    </lineage>
</organism>
<proteinExistence type="predicted"/>
<accession>A0A0F5ZQK1</accession>
<protein>
    <submittedName>
        <fullName evidence="1">Uncharacterized protein</fullName>
    </submittedName>
</protein>
<dbReference type="EMBL" id="JZRZ01000018">
    <property type="protein sequence ID" value="KKD57250.1"/>
    <property type="molecule type" value="Genomic_DNA"/>
</dbReference>
<dbReference type="Proteomes" id="UP000243478">
    <property type="component" value="Unassembled WGS sequence"/>
</dbReference>
<evidence type="ECO:0000313" key="1">
    <source>
        <dbReference type="EMBL" id="KKD57250.1"/>
    </source>
</evidence>
<comment type="caution">
    <text evidence="1">The sequence shown here is derived from an EMBL/GenBank/DDBJ whole genome shotgun (WGS) entry which is preliminary data.</text>
</comment>
<evidence type="ECO:0000313" key="2">
    <source>
        <dbReference type="Proteomes" id="UP000243478"/>
    </source>
</evidence>
<sequence>MVIQRTSVPTALTRASGEADGKKLAEHIQSASRVHPIVVASDLDDEELLPELCEKLAYELEGLAHVYSIDEEASWELSSELGKLNSCYLGAVRLYWPKTAGSERLYSSVWTASKLLPQDETQDLQARDRFSVRSDRECWPLPLRHWSNLHP</sequence>
<name>A0A0F5ZQK1_STEMA</name>